<dbReference type="Pfam" id="PF08484">
    <property type="entry name" value="Methyltransf_14"/>
    <property type="match status" value="1"/>
</dbReference>
<comment type="caution">
    <text evidence="3">The sequence shown here is derived from an EMBL/GenBank/DDBJ whole genome shotgun (WGS) entry which is preliminary data.</text>
</comment>
<reference evidence="3 4" key="1">
    <citation type="submission" date="2024-09" db="EMBL/GenBank/DDBJ databases">
        <authorList>
            <person name="Sun Q."/>
            <person name="Mori K."/>
        </authorList>
    </citation>
    <scope>NUCLEOTIDE SEQUENCE [LARGE SCALE GENOMIC DNA]</scope>
    <source>
        <strain evidence="3 4">TBRC 1432</strain>
    </source>
</reference>
<feature type="domain" description="C-methyltransferase" evidence="2">
    <location>
        <begin position="245"/>
        <end position="398"/>
    </location>
</feature>
<gene>
    <name evidence="3" type="ORF">ACFFH7_18170</name>
</gene>
<keyword evidence="4" id="KW-1185">Reference proteome</keyword>
<dbReference type="Proteomes" id="UP001589810">
    <property type="component" value="Unassembled WGS sequence"/>
</dbReference>
<dbReference type="Gene3D" id="6.20.50.110">
    <property type="entry name" value="Methyltransferase, zinc-binding domain"/>
    <property type="match status" value="1"/>
</dbReference>
<keyword evidence="3" id="KW-0808">Transferase</keyword>
<evidence type="ECO:0000259" key="1">
    <source>
        <dbReference type="Pfam" id="PF08421"/>
    </source>
</evidence>
<evidence type="ECO:0000313" key="3">
    <source>
        <dbReference type="EMBL" id="MFC0543433.1"/>
    </source>
</evidence>
<organism evidence="3 4">
    <name type="scientific">Kutzneria chonburiensis</name>
    <dbReference type="NCBI Taxonomy" id="1483604"/>
    <lineage>
        <taxon>Bacteria</taxon>
        <taxon>Bacillati</taxon>
        <taxon>Actinomycetota</taxon>
        <taxon>Actinomycetes</taxon>
        <taxon>Pseudonocardiales</taxon>
        <taxon>Pseudonocardiaceae</taxon>
        <taxon>Kutzneria</taxon>
    </lineage>
</organism>
<dbReference type="EC" id="2.1.1.-" evidence="3"/>
<dbReference type="Pfam" id="PF13489">
    <property type="entry name" value="Methyltransf_23"/>
    <property type="match status" value="1"/>
</dbReference>
<dbReference type="PANTHER" id="PTHR43861:SF5">
    <property type="entry name" value="BLL5978 PROTEIN"/>
    <property type="match status" value="1"/>
</dbReference>
<dbReference type="Gene3D" id="6.10.250.3100">
    <property type="match status" value="1"/>
</dbReference>
<dbReference type="GO" id="GO:0008168">
    <property type="term" value="F:methyltransferase activity"/>
    <property type="evidence" value="ECO:0007669"/>
    <property type="project" value="UniProtKB-KW"/>
</dbReference>
<evidence type="ECO:0000313" key="4">
    <source>
        <dbReference type="Proteomes" id="UP001589810"/>
    </source>
</evidence>
<dbReference type="PANTHER" id="PTHR43861">
    <property type="entry name" value="TRANS-ACONITATE 2-METHYLTRANSFERASE-RELATED"/>
    <property type="match status" value="1"/>
</dbReference>
<evidence type="ECO:0000259" key="2">
    <source>
        <dbReference type="Pfam" id="PF08484"/>
    </source>
</evidence>
<dbReference type="SUPFAM" id="SSF53335">
    <property type="entry name" value="S-adenosyl-L-methionine-dependent methyltransferases"/>
    <property type="match status" value="1"/>
</dbReference>
<dbReference type="EMBL" id="JBHLUD010000005">
    <property type="protein sequence ID" value="MFC0543433.1"/>
    <property type="molecule type" value="Genomic_DNA"/>
</dbReference>
<feature type="domain" description="Methyltransferase putative zinc binding" evidence="1">
    <location>
        <begin position="4"/>
        <end position="65"/>
    </location>
</feature>
<dbReference type="GO" id="GO:0032259">
    <property type="term" value="P:methylation"/>
    <property type="evidence" value="ECO:0007669"/>
    <property type="project" value="UniProtKB-KW"/>
</dbReference>
<dbReference type="InterPro" id="IPR029063">
    <property type="entry name" value="SAM-dependent_MTases_sf"/>
</dbReference>
<accession>A0ABV6MSZ0</accession>
<dbReference type="InterPro" id="IPR013630">
    <property type="entry name" value="Methyltransf_Zn-bd_dom_put"/>
</dbReference>
<protein>
    <submittedName>
        <fullName evidence="3">Class I SAM-dependent methyltransferase</fullName>
        <ecNumber evidence="3">2.1.1.-</ecNumber>
    </submittedName>
</protein>
<dbReference type="CDD" id="cd02440">
    <property type="entry name" value="AdoMet_MTases"/>
    <property type="match status" value="1"/>
</dbReference>
<proteinExistence type="predicted"/>
<keyword evidence="3" id="KW-0489">Methyltransferase</keyword>
<sequence>MSACVLCRVADPAPVVLLEPTPPANHLAATPEQARALPRYPLDLMRCNACGLVQLGDVVDRKELFSDYRYATGAVPALVRHFGQLADDVIERLGLPAGAKVTEIGSNDGTLLSFFARRGMKVLGVDPAVPLAAEAERRGVPTEVALFDDEVADGIVARQGHSDVVLAANVIAHVRDVDAVIRGIARLLGPTGTAVVEVAHVLPMAVDGVFEFIYHEHTAYYSLHVLRDAFARHGLDVVDVQQIDTQGGSLRVWARRDGQPDNAVTELLAVEREAGVEDGSFLDGFGDRVRRVADRLYDVVAGLRAQGKVIGGYGASARAVTLLGQSRIGPFLEWIVDDNPRKVGLFTPGDGIEVVDRGRLDERKADYVVVFAWNYAESVRRNASAFVAGGGHLILPFPDLVVD</sequence>
<dbReference type="Gene3D" id="3.40.50.720">
    <property type="entry name" value="NAD(P)-binding Rossmann-like Domain"/>
    <property type="match status" value="1"/>
</dbReference>
<dbReference type="Gene3D" id="3.40.50.150">
    <property type="entry name" value="Vaccinia Virus protein VP39"/>
    <property type="match status" value="1"/>
</dbReference>
<dbReference type="InterPro" id="IPR038576">
    <property type="entry name" value="Methyltransf_Zn-bd_dom_put_sf"/>
</dbReference>
<dbReference type="InterPro" id="IPR013691">
    <property type="entry name" value="MeTrfase_14"/>
</dbReference>
<dbReference type="RefSeq" id="WP_379794121.1">
    <property type="nucleotide sequence ID" value="NZ_JBHLUD010000005.1"/>
</dbReference>
<dbReference type="Pfam" id="PF08421">
    <property type="entry name" value="Methyltransf_13"/>
    <property type="match status" value="1"/>
</dbReference>
<name>A0ABV6MSZ0_9PSEU</name>